<protein>
    <recommendedName>
        <fullName evidence="3">Bacteriocin biosynthesis cyclodehydratase domain-containing protein</fullName>
    </recommendedName>
</protein>
<keyword evidence="2" id="KW-1185">Reference proteome</keyword>
<dbReference type="PATRIC" id="fig|1703.6.peg.2281"/>
<accession>A0A0B9AR42</accession>
<dbReference type="OrthoDB" id="4426339at2"/>
<name>A0A0B9AR42_BRELN</name>
<evidence type="ECO:0008006" key="3">
    <source>
        <dbReference type="Google" id="ProtNLM"/>
    </source>
</evidence>
<dbReference type="Proteomes" id="UP000031488">
    <property type="component" value="Unassembled WGS sequence"/>
</dbReference>
<reference evidence="1 2" key="1">
    <citation type="submission" date="2014-11" db="EMBL/GenBank/DDBJ databases">
        <title>Draft Genome Sequence of Brevibacterium linens AE038-8.</title>
        <authorList>
            <person name="Maizel D."/>
            <person name="Utturkar S.M."/>
            <person name="Brown S.D."/>
            <person name="Ferrero M."/>
            <person name="Rosen B.P."/>
        </authorList>
    </citation>
    <scope>NUCLEOTIDE SEQUENCE [LARGE SCALE GENOMIC DNA]</scope>
    <source>
        <strain evidence="1 2">AE038-8</strain>
    </source>
</reference>
<dbReference type="RefSeq" id="WP_039210615.1">
    <property type="nucleotide sequence ID" value="NZ_JTJZ01000020.1"/>
</dbReference>
<gene>
    <name evidence="1" type="ORF">AE0388_2383</name>
</gene>
<evidence type="ECO:0000313" key="1">
    <source>
        <dbReference type="EMBL" id="KHS51833.1"/>
    </source>
</evidence>
<dbReference type="Gene3D" id="3.40.50.720">
    <property type="entry name" value="NAD(P)-binding Rossmann-like Domain"/>
    <property type="match status" value="1"/>
</dbReference>
<evidence type="ECO:0000313" key="2">
    <source>
        <dbReference type="Proteomes" id="UP000031488"/>
    </source>
</evidence>
<dbReference type="EMBL" id="JTJZ01000020">
    <property type="protein sequence ID" value="KHS51833.1"/>
    <property type="molecule type" value="Genomic_DNA"/>
</dbReference>
<comment type="caution">
    <text evidence="1">The sequence shown here is derived from an EMBL/GenBank/DDBJ whole genome shotgun (WGS) entry which is preliminary data.</text>
</comment>
<organism evidence="1 2">
    <name type="scientific">Brevibacterium linens</name>
    <dbReference type="NCBI Taxonomy" id="1703"/>
    <lineage>
        <taxon>Bacteria</taxon>
        <taxon>Bacillati</taxon>
        <taxon>Actinomycetota</taxon>
        <taxon>Actinomycetes</taxon>
        <taxon>Micrococcales</taxon>
        <taxon>Brevibacteriaceae</taxon>
        <taxon>Brevibacterium</taxon>
    </lineage>
</organism>
<proteinExistence type="predicted"/>
<dbReference type="AlphaFoldDB" id="A0A0B9AR42"/>
<sequence length="300" mass="32007">MFRIFPSVPITWRSSSCIQFGADDPVLIDGLLPGDASLIEDLRLGIGSAQFYARAQELGVDLSRASSLITLLGEASVLVPDDADSGTVPKGSPVFAAARIFNLSPDRVSQVLGTRPVLVTGPLRSHVEAQLAALGFAVAAAHRVEELDLMAAPVVVTSSHLVPDLNSAMWLSDREVDHCQVVLGEQAVEITGLIRPGSTPCSVCACLHRKDSDAGWLDQHPRLRALPERESLSDPAARILGAAHVVQILRQALLRPQTAPVRRVVTLDAGEVADTGLVFHDRCQCRTPVPDFGSVADQAQ</sequence>